<evidence type="ECO:0000313" key="3">
    <source>
        <dbReference type="Proteomes" id="UP000245829"/>
    </source>
</evidence>
<feature type="transmembrane region" description="Helical" evidence="1">
    <location>
        <begin position="21"/>
        <end position="43"/>
    </location>
</feature>
<evidence type="ECO:0000256" key="1">
    <source>
        <dbReference type="SAM" id="Phobius"/>
    </source>
</evidence>
<organism evidence="2 3">
    <name type="scientific">Nitrosopumilus zosterae</name>
    <dbReference type="NCBI Taxonomy" id="718286"/>
    <lineage>
        <taxon>Archaea</taxon>
        <taxon>Nitrososphaerota</taxon>
        <taxon>Nitrososphaeria</taxon>
        <taxon>Nitrosopumilales</taxon>
        <taxon>Nitrosopumilaceae</taxon>
        <taxon>Nitrosopumilus</taxon>
    </lineage>
</organism>
<dbReference type="EMBL" id="BGKI01000001">
    <property type="protein sequence ID" value="GBH33301.1"/>
    <property type="molecule type" value="Genomic_DNA"/>
</dbReference>
<proteinExistence type="predicted"/>
<keyword evidence="3" id="KW-1185">Reference proteome</keyword>
<protein>
    <submittedName>
        <fullName evidence="2">Uncharacterized protein</fullName>
    </submittedName>
</protein>
<evidence type="ECO:0000313" key="2">
    <source>
        <dbReference type="EMBL" id="GBH33301.1"/>
    </source>
</evidence>
<dbReference type="AlphaFoldDB" id="A0A2S2KP52"/>
<gene>
    <name evidence="2" type="ORF">NZNM25_00920</name>
</gene>
<reference evidence="2 3" key="1">
    <citation type="submission" date="2018-05" db="EMBL/GenBank/DDBJ databases">
        <title>genome sequencing of Nitrosopumilus sp. NM25.</title>
        <authorList>
            <person name="Mori K."/>
            <person name="Nakagawa T."/>
        </authorList>
    </citation>
    <scope>NUCLEOTIDE SEQUENCE [LARGE SCALE GENOMIC DNA]</scope>
    <source>
        <strain evidence="2 3">NM25</strain>
    </source>
</reference>
<keyword evidence="1" id="KW-0472">Membrane</keyword>
<dbReference type="Proteomes" id="UP000245829">
    <property type="component" value="Unassembled WGS sequence"/>
</dbReference>
<sequence>MMKYHLLSMILVDRKILAGGLAMIIVGIILVVNISATMPAGQAGMTEEEVVDLLIAQQENQDYNTLAGILIGVGFLLVLISFGARRKKDSAKRKEKKPAE</sequence>
<keyword evidence="1" id="KW-0812">Transmembrane</keyword>
<comment type="caution">
    <text evidence="2">The sequence shown here is derived from an EMBL/GenBank/DDBJ whole genome shotgun (WGS) entry which is preliminary data.</text>
</comment>
<feature type="transmembrane region" description="Helical" evidence="1">
    <location>
        <begin position="63"/>
        <end position="84"/>
    </location>
</feature>
<accession>A0A2S2KP52</accession>
<name>A0A2S2KP52_9ARCH</name>
<keyword evidence="1" id="KW-1133">Transmembrane helix</keyword>